<feature type="transmembrane region" description="Helical" evidence="1">
    <location>
        <begin position="16"/>
        <end position="39"/>
    </location>
</feature>
<comment type="caution">
    <text evidence="2">The sequence shown here is derived from an EMBL/GenBank/DDBJ whole genome shotgun (WGS) entry which is preliminary data.</text>
</comment>
<proteinExistence type="predicted"/>
<keyword evidence="1" id="KW-0472">Membrane</keyword>
<name>A0A9D4KQ03_DREPO</name>
<accession>A0A9D4KQ03</accession>
<evidence type="ECO:0000256" key="1">
    <source>
        <dbReference type="SAM" id="Phobius"/>
    </source>
</evidence>
<dbReference type="Proteomes" id="UP000828390">
    <property type="component" value="Unassembled WGS sequence"/>
</dbReference>
<keyword evidence="1" id="KW-0812">Transmembrane</keyword>
<keyword evidence="1" id="KW-1133">Transmembrane helix</keyword>
<reference evidence="2" key="1">
    <citation type="journal article" date="2019" name="bioRxiv">
        <title>The Genome of the Zebra Mussel, Dreissena polymorpha: A Resource for Invasive Species Research.</title>
        <authorList>
            <person name="McCartney M.A."/>
            <person name="Auch B."/>
            <person name="Kono T."/>
            <person name="Mallez S."/>
            <person name="Zhang Y."/>
            <person name="Obille A."/>
            <person name="Becker A."/>
            <person name="Abrahante J.E."/>
            <person name="Garbe J."/>
            <person name="Badalamenti J.P."/>
            <person name="Herman A."/>
            <person name="Mangelson H."/>
            <person name="Liachko I."/>
            <person name="Sullivan S."/>
            <person name="Sone E.D."/>
            <person name="Koren S."/>
            <person name="Silverstein K.A.T."/>
            <person name="Beckman K.B."/>
            <person name="Gohl D.M."/>
        </authorList>
    </citation>
    <scope>NUCLEOTIDE SEQUENCE</scope>
    <source>
        <strain evidence="2">Duluth1</strain>
        <tissue evidence="2">Whole animal</tissue>
    </source>
</reference>
<sequence>MNAATEVEDNKNMNHFTIYILQNLGLLTGFGLMLIMAIYGGRQQEKEYSNGKLCDRPVTLEHVFFLAALQLCHKEDTDGVMPRTSERWLTGLNQKGKRNAVVLRDNR</sequence>
<evidence type="ECO:0000313" key="3">
    <source>
        <dbReference type="Proteomes" id="UP000828390"/>
    </source>
</evidence>
<reference evidence="2" key="2">
    <citation type="submission" date="2020-11" db="EMBL/GenBank/DDBJ databases">
        <authorList>
            <person name="McCartney M.A."/>
            <person name="Auch B."/>
            <person name="Kono T."/>
            <person name="Mallez S."/>
            <person name="Becker A."/>
            <person name="Gohl D.M."/>
            <person name="Silverstein K.A.T."/>
            <person name="Koren S."/>
            <person name="Bechman K.B."/>
            <person name="Herman A."/>
            <person name="Abrahante J.E."/>
            <person name="Garbe J."/>
        </authorList>
    </citation>
    <scope>NUCLEOTIDE SEQUENCE</scope>
    <source>
        <strain evidence="2">Duluth1</strain>
        <tissue evidence="2">Whole animal</tissue>
    </source>
</reference>
<protein>
    <submittedName>
        <fullName evidence="2">Uncharacterized protein</fullName>
    </submittedName>
</protein>
<keyword evidence="3" id="KW-1185">Reference proteome</keyword>
<evidence type="ECO:0000313" key="2">
    <source>
        <dbReference type="EMBL" id="KAH3843564.1"/>
    </source>
</evidence>
<dbReference type="AlphaFoldDB" id="A0A9D4KQ03"/>
<dbReference type="EMBL" id="JAIWYP010000004">
    <property type="protein sequence ID" value="KAH3843564.1"/>
    <property type="molecule type" value="Genomic_DNA"/>
</dbReference>
<organism evidence="2 3">
    <name type="scientific">Dreissena polymorpha</name>
    <name type="common">Zebra mussel</name>
    <name type="synonym">Mytilus polymorpha</name>
    <dbReference type="NCBI Taxonomy" id="45954"/>
    <lineage>
        <taxon>Eukaryota</taxon>
        <taxon>Metazoa</taxon>
        <taxon>Spiralia</taxon>
        <taxon>Lophotrochozoa</taxon>
        <taxon>Mollusca</taxon>
        <taxon>Bivalvia</taxon>
        <taxon>Autobranchia</taxon>
        <taxon>Heteroconchia</taxon>
        <taxon>Euheterodonta</taxon>
        <taxon>Imparidentia</taxon>
        <taxon>Neoheterodontei</taxon>
        <taxon>Myida</taxon>
        <taxon>Dreissenoidea</taxon>
        <taxon>Dreissenidae</taxon>
        <taxon>Dreissena</taxon>
    </lineage>
</organism>
<gene>
    <name evidence="2" type="ORF">DPMN_117085</name>
</gene>